<evidence type="ECO:0000259" key="8">
    <source>
        <dbReference type="PROSITE" id="PS50893"/>
    </source>
</evidence>
<evidence type="ECO:0000256" key="1">
    <source>
        <dbReference type="ARBA" id="ARBA00004202"/>
    </source>
</evidence>
<dbReference type="Gene3D" id="3.40.50.300">
    <property type="entry name" value="P-loop containing nucleotide triphosphate hydrolases"/>
    <property type="match status" value="1"/>
</dbReference>
<evidence type="ECO:0000256" key="2">
    <source>
        <dbReference type="ARBA" id="ARBA00005417"/>
    </source>
</evidence>
<evidence type="ECO:0000313" key="9">
    <source>
        <dbReference type="EMBL" id="MBD7944989.1"/>
    </source>
</evidence>
<dbReference type="SMART" id="SM00382">
    <property type="entry name" value="AAA"/>
    <property type="match status" value="1"/>
</dbReference>
<evidence type="ECO:0000313" key="10">
    <source>
        <dbReference type="Proteomes" id="UP000640786"/>
    </source>
</evidence>
<organism evidence="9 10">
    <name type="scientific">Psychrobacillus faecigallinarum</name>
    <dbReference type="NCBI Taxonomy" id="2762235"/>
    <lineage>
        <taxon>Bacteria</taxon>
        <taxon>Bacillati</taxon>
        <taxon>Bacillota</taxon>
        <taxon>Bacilli</taxon>
        <taxon>Bacillales</taxon>
        <taxon>Bacillaceae</taxon>
        <taxon>Psychrobacillus</taxon>
    </lineage>
</organism>
<dbReference type="CDD" id="cd03257">
    <property type="entry name" value="ABC_NikE_OppD_transporters"/>
    <property type="match status" value="1"/>
</dbReference>
<accession>A0ABR8RB14</accession>
<keyword evidence="10" id="KW-1185">Reference proteome</keyword>
<dbReference type="PROSITE" id="PS00211">
    <property type="entry name" value="ABC_TRANSPORTER_1"/>
    <property type="match status" value="1"/>
</dbReference>
<dbReference type="InterPro" id="IPR003593">
    <property type="entry name" value="AAA+_ATPase"/>
</dbReference>
<dbReference type="PANTHER" id="PTHR43297:SF2">
    <property type="entry name" value="DIPEPTIDE TRANSPORT ATP-BINDING PROTEIN DPPD"/>
    <property type="match status" value="1"/>
</dbReference>
<sequence length="374" mass="41503">MNEHQLDHAKELARGKVDEVAVSLQSDDSLVSRNGKKERKKITDEKILQVNNLQVSFKTYGGEVEAVRGVNFDLYKGETLAIVGESGCGKSVTSNAIMGLIPEPAGRIKNGSILFKGKALTKLSKSELRKIQGIDISMIFQDPMTALNPTLTIGEQLTEGLRTHKKIGKHEAKLKAIEMLNLVGIPNPIERLKQYPHQFSGGMRQRIVIAIALICDPELLIADEPTTALDVTIQAQILELFEEIQRKTDISIILITHDLGVVAKIADRIAVMYAGKIVEIGDKREIFYTPQHPYTQGLLNSVPRLDLMEEELQPIDGTPPDLFAPPTGCPFTARCKFAMEVCDHVYPYTSKLSDAHAVDCWLQDERAKVLQVQK</sequence>
<evidence type="ECO:0000256" key="4">
    <source>
        <dbReference type="ARBA" id="ARBA00022475"/>
    </source>
</evidence>
<dbReference type="InterPro" id="IPR003439">
    <property type="entry name" value="ABC_transporter-like_ATP-bd"/>
</dbReference>
<evidence type="ECO:0000256" key="3">
    <source>
        <dbReference type="ARBA" id="ARBA00022448"/>
    </source>
</evidence>
<dbReference type="PANTHER" id="PTHR43297">
    <property type="entry name" value="OLIGOPEPTIDE TRANSPORT ATP-BINDING PROTEIN APPD"/>
    <property type="match status" value="1"/>
</dbReference>
<gene>
    <name evidence="9" type="ORF">H9650_12765</name>
</gene>
<dbReference type="Proteomes" id="UP000640786">
    <property type="component" value="Unassembled WGS sequence"/>
</dbReference>
<dbReference type="GO" id="GO:0005524">
    <property type="term" value="F:ATP binding"/>
    <property type="evidence" value="ECO:0007669"/>
    <property type="project" value="UniProtKB-KW"/>
</dbReference>
<protein>
    <submittedName>
        <fullName evidence="9">ABC transporter ATP-binding protein</fullName>
    </submittedName>
</protein>
<reference evidence="9 10" key="1">
    <citation type="submission" date="2020-08" db="EMBL/GenBank/DDBJ databases">
        <title>A Genomic Blueprint of the Chicken Gut Microbiome.</title>
        <authorList>
            <person name="Gilroy R."/>
            <person name="Ravi A."/>
            <person name="Getino M."/>
            <person name="Pursley I."/>
            <person name="Horton D.L."/>
            <person name="Alikhan N.-F."/>
            <person name="Baker D."/>
            <person name="Gharbi K."/>
            <person name="Hall N."/>
            <person name="Watson M."/>
            <person name="Adriaenssens E.M."/>
            <person name="Foster-Nyarko E."/>
            <person name="Jarju S."/>
            <person name="Secka A."/>
            <person name="Antonio M."/>
            <person name="Oren A."/>
            <person name="Chaudhuri R."/>
            <person name="La Ragione R.M."/>
            <person name="Hildebrand F."/>
            <person name="Pallen M.J."/>
        </authorList>
    </citation>
    <scope>NUCLEOTIDE SEQUENCE [LARGE SCALE GENOMIC DNA]</scope>
    <source>
        <strain evidence="9 10">Sa2BUA9</strain>
    </source>
</reference>
<keyword evidence="3" id="KW-0813">Transport</keyword>
<dbReference type="SUPFAM" id="SSF52540">
    <property type="entry name" value="P-loop containing nucleoside triphosphate hydrolases"/>
    <property type="match status" value="1"/>
</dbReference>
<comment type="caution">
    <text evidence="9">The sequence shown here is derived from an EMBL/GenBank/DDBJ whole genome shotgun (WGS) entry which is preliminary data.</text>
</comment>
<comment type="similarity">
    <text evidence="2">Belongs to the ABC transporter superfamily.</text>
</comment>
<keyword evidence="6 9" id="KW-0067">ATP-binding</keyword>
<name>A0ABR8RB14_9BACI</name>
<proteinExistence type="inferred from homology"/>
<dbReference type="EMBL" id="JACSQO010000006">
    <property type="protein sequence ID" value="MBD7944989.1"/>
    <property type="molecule type" value="Genomic_DNA"/>
</dbReference>
<evidence type="ECO:0000256" key="5">
    <source>
        <dbReference type="ARBA" id="ARBA00022741"/>
    </source>
</evidence>
<keyword evidence="7" id="KW-0472">Membrane</keyword>
<dbReference type="InterPro" id="IPR050388">
    <property type="entry name" value="ABC_Ni/Peptide_Import"/>
</dbReference>
<dbReference type="InterPro" id="IPR017871">
    <property type="entry name" value="ABC_transporter-like_CS"/>
</dbReference>
<keyword evidence="4" id="KW-1003">Cell membrane</keyword>
<dbReference type="NCBIfam" id="TIGR01727">
    <property type="entry name" value="oligo_HPY"/>
    <property type="match status" value="1"/>
</dbReference>
<dbReference type="Pfam" id="PF00005">
    <property type="entry name" value="ABC_tran"/>
    <property type="match status" value="1"/>
</dbReference>
<dbReference type="Pfam" id="PF08352">
    <property type="entry name" value="oligo_HPY"/>
    <property type="match status" value="1"/>
</dbReference>
<evidence type="ECO:0000256" key="7">
    <source>
        <dbReference type="ARBA" id="ARBA00023136"/>
    </source>
</evidence>
<keyword evidence="5" id="KW-0547">Nucleotide-binding</keyword>
<dbReference type="InterPro" id="IPR013563">
    <property type="entry name" value="Oligopep_ABC_C"/>
</dbReference>
<dbReference type="RefSeq" id="WP_144540889.1">
    <property type="nucleotide sequence ID" value="NZ_JACSQO010000006.1"/>
</dbReference>
<feature type="domain" description="ABC transporter" evidence="8">
    <location>
        <begin position="48"/>
        <end position="299"/>
    </location>
</feature>
<dbReference type="PROSITE" id="PS50893">
    <property type="entry name" value="ABC_TRANSPORTER_2"/>
    <property type="match status" value="1"/>
</dbReference>
<evidence type="ECO:0000256" key="6">
    <source>
        <dbReference type="ARBA" id="ARBA00022840"/>
    </source>
</evidence>
<dbReference type="InterPro" id="IPR027417">
    <property type="entry name" value="P-loop_NTPase"/>
</dbReference>
<comment type="subcellular location">
    <subcellularLocation>
        <location evidence="1">Cell membrane</location>
        <topology evidence="1">Peripheral membrane protein</topology>
    </subcellularLocation>
</comment>